<evidence type="ECO:0000256" key="1">
    <source>
        <dbReference type="SAM" id="MobiDB-lite"/>
    </source>
</evidence>
<dbReference type="RefSeq" id="XP_005850702.1">
    <property type="nucleotide sequence ID" value="XM_005850640.1"/>
</dbReference>
<dbReference type="CDD" id="cd00063">
    <property type="entry name" value="FN3"/>
    <property type="match status" value="1"/>
</dbReference>
<dbReference type="Gene3D" id="2.60.40.10">
    <property type="entry name" value="Immunoglobulins"/>
    <property type="match status" value="1"/>
</dbReference>
<sequence length="314" mass="32553">MPLMLPPPPSPKPPSPPPPSPRPPSPCLGHNVPCSAWFCCAAYTCANTTTNSTACATKPQPPSSVYLSPAGRSVLVYLSLPPDTGGINIPITSYRILGRAAASDAPKIRKEELGTATADPNVTYVEIEADEYSCGEDYEFTVWASNEVGESEEPHGESITPCLTQGTPCASYFCCASLACINNTAGAAVCAGVPGKPTSLFLSMDGKVLDVIVRPPTQTGGDDIGKCQAGARKALRAITGYRVLAQSSTGANFTTTSPGSPSSLIPGTRVIEIAPDVYQCGVPYAVSVWSINDAGQSAEPIEYGNGSNTFTPAC</sequence>
<feature type="domain" description="Fibronectin type-III" evidence="2">
    <location>
        <begin position="58"/>
        <end position="167"/>
    </location>
</feature>
<gene>
    <name evidence="3" type="ORF">CHLNCDRAFT_140787</name>
</gene>
<dbReference type="Proteomes" id="UP000008141">
    <property type="component" value="Unassembled WGS sequence"/>
</dbReference>
<reference evidence="3 4" key="1">
    <citation type="journal article" date="2010" name="Plant Cell">
        <title>The Chlorella variabilis NC64A genome reveals adaptation to photosymbiosis, coevolution with viruses, and cryptic sex.</title>
        <authorList>
            <person name="Blanc G."/>
            <person name="Duncan G."/>
            <person name="Agarkova I."/>
            <person name="Borodovsky M."/>
            <person name="Gurnon J."/>
            <person name="Kuo A."/>
            <person name="Lindquist E."/>
            <person name="Lucas S."/>
            <person name="Pangilinan J."/>
            <person name="Polle J."/>
            <person name="Salamov A."/>
            <person name="Terry A."/>
            <person name="Yamada T."/>
            <person name="Dunigan D.D."/>
            <person name="Grigoriev I.V."/>
            <person name="Claverie J.M."/>
            <person name="Van Etten J.L."/>
        </authorList>
    </citation>
    <scope>NUCLEOTIDE SEQUENCE [LARGE SCALE GENOMIC DNA]</scope>
    <source>
        <strain evidence="3 4">NC64A</strain>
    </source>
</reference>
<dbReference type="InterPro" id="IPR013783">
    <property type="entry name" value="Ig-like_fold"/>
</dbReference>
<evidence type="ECO:0000313" key="3">
    <source>
        <dbReference type="EMBL" id="EFN58600.1"/>
    </source>
</evidence>
<feature type="region of interest" description="Disordered" evidence="1">
    <location>
        <begin position="1"/>
        <end position="24"/>
    </location>
</feature>
<keyword evidence="4" id="KW-1185">Reference proteome</keyword>
<accession>E1Z676</accession>
<evidence type="ECO:0000313" key="4">
    <source>
        <dbReference type="Proteomes" id="UP000008141"/>
    </source>
</evidence>
<dbReference type="InParanoid" id="E1Z676"/>
<dbReference type="InterPro" id="IPR036116">
    <property type="entry name" value="FN3_sf"/>
</dbReference>
<proteinExistence type="predicted"/>
<dbReference type="EMBL" id="GL433837">
    <property type="protein sequence ID" value="EFN58600.1"/>
    <property type="molecule type" value="Genomic_DNA"/>
</dbReference>
<dbReference type="OrthoDB" id="10671040at2759"/>
<organism evidence="4">
    <name type="scientific">Chlorella variabilis</name>
    <name type="common">Green alga</name>
    <dbReference type="NCBI Taxonomy" id="554065"/>
    <lineage>
        <taxon>Eukaryota</taxon>
        <taxon>Viridiplantae</taxon>
        <taxon>Chlorophyta</taxon>
        <taxon>core chlorophytes</taxon>
        <taxon>Trebouxiophyceae</taxon>
        <taxon>Chlorellales</taxon>
        <taxon>Chlorellaceae</taxon>
        <taxon>Chlorella clade</taxon>
        <taxon>Chlorella</taxon>
    </lineage>
</organism>
<dbReference type="GeneID" id="17357817"/>
<dbReference type="SUPFAM" id="SSF49265">
    <property type="entry name" value="Fibronectin type III"/>
    <property type="match status" value="1"/>
</dbReference>
<dbReference type="InterPro" id="IPR003961">
    <property type="entry name" value="FN3_dom"/>
</dbReference>
<name>E1Z676_CHLVA</name>
<protein>
    <submittedName>
        <fullName evidence="3">Expressed protein</fullName>
    </submittedName>
</protein>
<dbReference type="AlphaFoldDB" id="E1Z676"/>
<dbReference type="KEGG" id="cvr:CHLNCDRAFT_140787"/>
<evidence type="ECO:0000259" key="2">
    <source>
        <dbReference type="PROSITE" id="PS50853"/>
    </source>
</evidence>
<dbReference type="PROSITE" id="PS50853">
    <property type="entry name" value="FN3"/>
    <property type="match status" value="1"/>
</dbReference>